<dbReference type="Gene3D" id="3.40.50.1820">
    <property type="entry name" value="alpha/beta hydrolase"/>
    <property type="match status" value="1"/>
</dbReference>
<feature type="chain" id="PRO_5030813235" evidence="1">
    <location>
        <begin position="26"/>
        <end position="524"/>
    </location>
</feature>
<gene>
    <name evidence="2" type="ORF">HHL27_07070</name>
</gene>
<dbReference type="SUPFAM" id="SSF53474">
    <property type="entry name" value="alpha/beta-Hydrolases"/>
    <property type="match status" value="1"/>
</dbReference>
<name>A0A7Y0BMW3_9SPHN</name>
<dbReference type="AlphaFoldDB" id="A0A7Y0BMW3"/>
<evidence type="ECO:0000313" key="3">
    <source>
        <dbReference type="Proteomes" id="UP000583556"/>
    </source>
</evidence>
<proteinExistence type="predicted"/>
<dbReference type="RefSeq" id="WP_169492656.1">
    <property type="nucleotide sequence ID" value="NZ_JABBGM010000002.1"/>
</dbReference>
<protein>
    <submittedName>
        <fullName evidence="2">Peptidase S10</fullName>
    </submittedName>
</protein>
<dbReference type="EMBL" id="JABBGM010000002">
    <property type="protein sequence ID" value="NML93431.1"/>
    <property type="molecule type" value="Genomic_DNA"/>
</dbReference>
<evidence type="ECO:0000256" key="1">
    <source>
        <dbReference type="SAM" id="SignalP"/>
    </source>
</evidence>
<keyword evidence="1" id="KW-0732">Signal</keyword>
<sequence>MRSLLAAAALAATALTPSLLTPALAQEKPSDTKSDAKTRAEALKADVEKAWVRPPVEELASTSKGSVTVRGAKIGYTATAGTLTIRDDDGKPVASMFYTAYTRDGGGNRPVTFFYNGGPGSPTVWLHMGSFAPVRVATNDPVYVAPRDYAVRPNPDSLIDKTDLVFIDAIGAGWSRPLGDKTGKDFWGVDQDADAFARGIMRYVDKYNRWDSPKVLFGESYGTLRSGAVGALLEERGMSVDGIVLLSTILNYGVRQPGYDQNYQILFPTYAATAWYHNRVPNRPANLEQFLAEVRAFVAGPYAAALAKGDAVPDEEKRAVARQMAAYTGLSEDYILRSNLRISLGHFQTELLRDRGVATGRLDTRYLLNVADANADSPEDDPASTAITGAYFAGFRNYASQVLGYKSDMPYKLSARDGSFDWDWKHRAPGDRYPQPSPNTAVDLASTMRVNPDLKVLFLNGYFDAATPFYSTEYDVAHMGLTPELRKNISFRYYESGHMVYLNPRELTHMHDDVAAWYDQTTRR</sequence>
<evidence type="ECO:0000313" key="2">
    <source>
        <dbReference type="EMBL" id="NML93431.1"/>
    </source>
</evidence>
<dbReference type="Proteomes" id="UP000583556">
    <property type="component" value="Unassembled WGS sequence"/>
</dbReference>
<dbReference type="InterPro" id="IPR029058">
    <property type="entry name" value="AB_hydrolase_fold"/>
</dbReference>
<organism evidence="2 3">
    <name type="scientific">Novosphingobium olei</name>
    <dbReference type="NCBI Taxonomy" id="2728851"/>
    <lineage>
        <taxon>Bacteria</taxon>
        <taxon>Pseudomonadati</taxon>
        <taxon>Pseudomonadota</taxon>
        <taxon>Alphaproteobacteria</taxon>
        <taxon>Sphingomonadales</taxon>
        <taxon>Sphingomonadaceae</taxon>
        <taxon>Novosphingobium</taxon>
    </lineage>
</organism>
<accession>A0A7Y0BMW3</accession>
<reference evidence="2 3" key="1">
    <citation type="submission" date="2020-04" db="EMBL/GenBank/DDBJ databases">
        <title>Novosphingobium sp. TW-4 isolated from soil.</title>
        <authorList>
            <person name="Dahal R.H."/>
            <person name="Chaudhary D.K."/>
        </authorList>
    </citation>
    <scope>NUCLEOTIDE SEQUENCE [LARGE SCALE GENOMIC DNA]</scope>
    <source>
        <strain evidence="2 3">TW-4</strain>
    </source>
</reference>
<comment type="caution">
    <text evidence="2">The sequence shown here is derived from an EMBL/GenBank/DDBJ whole genome shotgun (WGS) entry which is preliminary data.</text>
</comment>
<keyword evidence="3" id="KW-1185">Reference proteome</keyword>
<feature type="signal peptide" evidence="1">
    <location>
        <begin position="1"/>
        <end position="25"/>
    </location>
</feature>